<dbReference type="AlphaFoldDB" id="A0A934ND79"/>
<evidence type="ECO:0000313" key="8">
    <source>
        <dbReference type="Proteomes" id="UP000620075"/>
    </source>
</evidence>
<proteinExistence type="predicted"/>
<evidence type="ECO:0000313" key="7">
    <source>
        <dbReference type="EMBL" id="MBJ7604281.1"/>
    </source>
</evidence>
<dbReference type="PANTHER" id="PTHR45625">
    <property type="entry name" value="PEPTIDYL-PROLYL CIS-TRANS ISOMERASE-RELATED"/>
    <property type="match status" value="1"/>
</dbReference>
<dbReference type="GO" id="GO:0003755">
    <property type="term" value="F:peptidyl-prolyl cis-trans isomerase activity"/>
    <property type="evidence" value="ECO:0007669"/>
    <property type="project" value="UniProtKB-KW"/>
</dbReference>
<dbReference type="EMBL" id="JAEKNQ010000056">
    <property type="protein sequence ID" value="MBJ7604281.1"/>
    <property type="molecule type" value="Genomic_DNA"/>
</dbReference>
<keyword evidence="3" id="KW-0697">Rotamase</keyword>
<gene>
    <name evidence="7" type="ORF">JF888_14005</name>
</gene>
<dbReference type="RefSeq" id="WP_338181668.1">
    <property type="nucleotide sequence ID" value="NZ_JAEKNQ010000056.1"/>
</dbReference>
<name>A0A934ND79_9BACT</name>
<dbReference type="InterPro" id="IPR044666">
    <property type="entry name" value="Cyclophilin_A-like"/>
</dbReference>
<comment type="function">
    <text evidence="1">PPIases accelerate the folding of proteins. It catalyzes the cis-trans isomerization of proline imidic peptide bonds in oligopeptides.</text>
</comment>
<reference evidence="7 8" key="1">
    <citation type="submission" date="2020-10" db="EMBL/GenBank/DDBJ databases">
        <title>Ca. Dormibacterota MAGs.</title>
        <authorList>
            <person name="Montgomery K."/>
        </authorList>
    </citation>
    <scope>NUCLEOTIDE SEQUENCE [LARGE SCALE GENOMIC DNA]</scope>
    <source>
        <strain evidence="7">SC8811_S16_3</strain>
    </source>
</reference>
<dbReference type="PROSITE" id="PS50072">
    <property type="entry name" value="CSA_PPIASE_2"/>
    <property type="match status" value="1"/>
</dbReference>
<evidence type="ECO:0000256" key="1">
    <source>
        <dbReference type="ARBA" id="ARBA00002388"/>
    </source>
</evidence>
<keyword evidence="4 7" id="KW-0413">Isomerase</keyword>
<keyword evidence="5" id="KW-1133">Transmembrane helix</keyword>
<sequence length="232" mass="24313">MTKQRRTQAPVAAPEEPPLPMRAPAALAIALVVIALTVAAGVGLNWAAQAKPPTEFASCHLATQLAPGRFAGPPAMCIDAKKDYSAVMSTSKGDIQLTLSKSAPITVNNFIVLAVNGYFNGQHFFAVQDWLVQAGDPLANGSGGPGYTLPPEPLGKDEHLTPGAMGMARFPDGSLSGSQFFILRGPWPGSEPTTVYNRFATVSGASLSVVSQLDASDRITQIKIQSSQPKKA</sequence>
<feature type="transmembrane region" description="Helical" evidence="5">
    <location>
        <begin position="25"/>
        <end position="48"/>
    </location>
</feature>
<dbReference type="SUPFAM" id="SSF50891">
    <property type="entry name" value="Cyclophilin-like"/>
    <property type="match status" value="1"/>
</dbReference>
<feature type="domain" description="PPIase cyclophilin-type" evidence="6">
    <location>
        <begin position="93"/>
        <end position="232"/>
    </location>
</feature>
<evidence type="ECO:0000256" key="5">
    <source>
        <dbReference type="SAM" id="Phobius"/>
    </source>
</evidence>
<evidence type="ECO:0000256" key="4">
    <source>
        <dbReference type="ARBA" id="ARBA00023235"/>
    </source>
</evidence>
<evidence type="ECO:0000256" key="2">
    <source>
        <dbReference type="ARBA" id="ARBA00013194"/>
    </source>
</evidence>
<dbReference type="Proteomes" id="UP000620075">
    <property type="component" value="Unassembled WGS sequence"/>
</dbReference>
<dbReference type="InterPro" id="IPR029000">
    <property type="entry name" value="Cyclophilin-like_dom_sf"/>
</dbReference>
<protein>
    <recommendedName>
        <fullName evidence="2">peptidylprolyl isomerase</fullName>
        <ecNumber evidence="2">5.2.1.8</ecNumber>
    </recommendedName>
</protein>
<dbReference type="EC" id="5.2.1.8" evidence="2"/>
<dbReference type="InterPro" id="IPR002130">
    <property type="entry name" value="Cyclophilin-type_PPIase_dom"/>
</dbReference>
<dbReference type="PANTHER" id="PTHR45625:SF4">
    <property type="entry name" value="PEPTIDYLPROLYL ISOMERASE DOMAIN AND WD REPEAT-CONTAINING PROTEIN 1"/>
    <property type="match status" value="1"/>
</dbReference>
<keyword evidence="5" id="KW-0472">Membrane</keyword>
<accession>A0A934ND79</accession>
<dbReference type="Gene3D" id="2.40.100.10">
    <property type="entry name" value="Cyclophilin-like"/>
    <property type="match status" value="1"/>
</dbReference>
<evidence type="ECO:0000256" key="3">
    <source>
        <dbReference type="ARBA" id="ARBA00023110"/>
    </source>
</evidence>
<evidence type="ECO:0000259" key="6">
    <source>
        <dbReference type="PROSITE" id="PS50072"/>
    </source>
</evidence>
<comment type="caution">
    <text evidence="7">The sequence shown here is derived from an EMBL/GenBank/DDBJ whole genome shotgun (WGS) entry which is preliminary data.</text>
</comment>
<organism evidence="7 8">
    <name type="scientific">Candidatus Dormiibacter inghamiae</name>
    <dbReference type="NCBI Taxonomy" id="3127013"/>
    <lineage>
        <taxon>Bacteria</taxon>
        <taxon>Bacillati</taxon>
        <taxon>Candidatus Dormiibacterota</taxon>
        <taxon>Candidatus Dormibacteria</taxon>
        <taxon>Candidatus Dormibacterales</taxon>
        <taxon>Candidatus Dormibacteraceae</taxon>
        <taxon>Candidatus Dormiibacter</taxon>
    </lineage>
</organism>
<dbReference type="Pfam" id="PF00160">
    <property type="entry name" value="Pro_isomerase"/>
    <property type="match status" value="1"/>
</dbReference>
<keyword evidence="5" id="KW-0812">Transmembrane</keyword>